<comment type="subunit">
    <text evidence="2">Homotetramer.</text>
</comment>
<dbReference type="InterPro" id="IPR011344">
    <property type="entry name" value="ssDNA-bd"/>
</dbReference>
<dbReference type="InterPro" id="IPR000424">
    <property type="entry name" value="Primosome_PriB/ssb"/>
</dbReference>
<evidence type="ECO:0000256" key="1">
    <source>
        <dbReference type="ARBA" id="ARBA00023125"/>
    </source>
</evidence>
<comment type="caution">
    <text evidence="2">Lacks conserved residue(s) required for the propagation of feature annotation.</text>
</comment>
<dbReference type="GO" id="GO:0003697">
    <property type="term" value="F:single-stranded DNA binding"/>
    <property type="evidence" value="ECO:0007669"/>
    <property type="project" value="UniProtKB-UniRule"/>
</dbReference>
<evidence type="ECO:0000313" key="5">
    <source>
        <dbReference type="EMBL" id="TCC93553.1"/>
    </source>
</evidence>
<dbReference type="Gene3D" id="2.40.50.140">
    <property type="entry name" value="Nucleic acid-binding proteins"/>
    <property type="match status" value="1"/>
</dbReference>
<dbReference type="NCBIfam" id="TIGR00621">
    <property type="entry name" value="ssb"/>
    <property type="match status" value="1"/>
</dbReference>
<sequence length="144" mass="16077">MSGINKVILVGHLGKDPEVRHLEGGVTVASFPLATSETYNKDGKRVEQTEWHNIVLWRGLAEVASKYLQKGKLVYIEGKLRTRSFEDKEKVKKYVTEVVAENFTMLGRKSDFENTPVSSGTPKSEDDYVSPNNDSVAETGDLPF</sequence>
<protein>
    <recommendedName>
        <fullName evidence="2 3">Single-stranded DNA-binding protein</fullName>
        <shortName evidence="2">SSB</shortName>
    </recommendedName>
</protein>
<evidence type="ECO:0000313" key="6">
    <source>
        <dbReference type="Proteomes" id="UP000292884"/>
    </source>
</evidence>
<feature type="compositionally biased region" description="Polar residues" evidence="4">
    <location>
        <begin position="113"/>
        <end position="122"/>
    </location>
</feature>
<evidence type="ECO:0000256" key="3">
    <source>
        <dbReference type="PIRNR" id="PIRNR002070"/>
    </source>
</evidence>
<dbReference type="OrthoDB" id="9809878at2"/>
<comment type="caution">
    <text evidence="5">The sequence shown here is derived from an EMBL/GenBank/DDBJ whole genome shotgun (WGS) entry which is preliminary data.</text>
</comment>
<dbReference type="CDD" id="cd04496">
    <property type="entry name" value="SSB_OBF"/>
    <property type="match status" value="1"/>
</dbReference>
<dbReference type="PROSITE" id="PS50935">
    <property type="entry name" value="SSB"/>
    <property type="match status" value="1"/>
</dbReference>
<dbReference type="InterPro" id="IPR012340">
    <property type="entry name" value="NA-bd_OB-fold"/>
</dbReference>
<proteinExistence type="inferred from homology"/>
<evidence type="ECO:0000256" key="4">
    <source>
        <dbReference type="SAM" id="MobiDB-lite"/>
    </source>
</evidence>
<dbReference type="PANTHER" id="PTHR10302">
    <property type="entry name" value="SINGLE-STRANDED DNA-BINDING PROTEIN"/>
    <property type="match status" value="1"/>
</dbReference>
<feature type="region of interest" description="Disordered" evidence="4">
    <location>
        <begin position="110"/>
        <end position="144"/>
    </location>
</feature>
<dbReference type="EMBL" id="SJSK01000001">
    <property type="protein sequence ID" value="TCC93553.1"/>
    <property type="molecule type" value="Genomic_DNA"/>
</dbReference>
<organism evidence="5 6">
    <name type="scientific">Pedobacter frigiditerrae</name>
    <dbReference type="NCBI Taxonomy" id="2530452"/>
    <lineage>
        <taxon>Bacteria</taxon>
        <taxon>Pseudomonadati</taxon>
        <taxon>Bacteroidota</taxon>
        <taxon>Sphingobacteriia</taxon>
        <taxon>Sphingobacteriales</taxon>
        <taxon>Sphingobacteriaceae</taxon>
        <taxon>Pedobacter</taxon>
    </lineage>
</organism>
<dbReference type="Proteomes" id="UP000292884">
    <property type="component" value="Unassembled WGS sequence"/>
</dbReference>
<dbReference type="AlphaFoldDB" id="A0A4R0N2M4"/>
<dbReference type="PIRSF" id="PIRSF002070">
    <property type="entry name" value="SSB"/>
    <property type="match status" value="1"/>
</dbReference>
<keyword evidence="6" id="KW-1185">Reference proteome</keyword>
<evidence type="ECO:0000256" key="2">
    <source>
        <dbReference type="HAMAP-Rule" id="MF_00984"/>
    </source>
</evidence>
<name>A0A4R0N2M4_9SPHI</name>
<accession>A0A4R0N2M4</accession>
<dbReference type="GO" id="GO:0006260">
    <property type="term" value="P:DNA replication"/>
    <property type="evidence" value="ECO:0007669"/>
    <property type="project" value="InterPro"/>
</dbReference>
<dbReference type="Pfam" id="PF00436">
    <property type="entry name" value="SSB"/>
    <property type="match status" value="1"/>
</dbReference>
<dbReference type="GO" id="GO:0009295">
    <property type="term" value="C:nucleoid"/>
    <property type="evidence" value="ECO:0007669"/>
    <property type="project" value="TreeGrafter"/>
</dbReference>
<reference evidence="5 6" key="1">
    <citation type="submission" date="2019-02" db="EMBL/GenBank/DDBJ databases">
        <title>Pedobacter sp. RP-1-13 sp. nov., isolated from Arctic soil.</title>
        <authorList>
            <person name="Dahal R.H."/>
        </authorList>
    </citation>
    <scope>NUCLEOTIDE SEQUENCE [LARGE SCALE GENOMIC DNA]</scope>
    <source>
        <strain evidence="5 6">RP-1-13</strain>
    </source>
</reference>
<gene>
    <name evidence="5" type="ORF">EZ428_01925</name>
</gene>
<dbReference type="SUPFAM" id="SSF50249">
    <property type="entry name" value="Nucleic acid-binding proteins"/>
    <property type="match status" value="1"/>
</dbReference>
<dbReference type="RefSeq" id="WP_131551420.1">
    <property type="nucleotide sequence ID" value="NZ_SJSK01000001.1"/>
</dbReference>
<dbReference type="PANTHER" id="PTHR10302:SF0">
    <property type="entry name" value="SINGLE-STRANDED DNA-BINDING PROTEIN, MITOCHONDRIAL"/>
    <property type="match status" value="1"/>
</dbReference>
<keyword evidence="1 2" id="KW-0238">DNA-binding</keyword>
<dbReference type="HAMAP" id="MF_00984">
    <property type="entry name" value="SSB"/>
    <property type="match status" value="1"/>
</dbReference>